<evidence type="ECO:0000313" key="6">
    <source>
        <dbReference type="EMBL" id="CAA9582130.1"/>
    </source>
</evidence>
<dbReference type="InterPro" id="IPR036291">
    <property type="entry name" value="NAD(P)-bd_dom_sf"/>
</dbReference>
<dbReference type="PROSITE" id="PS00067">
    <property type="entry name" value="3HCDH"/>
    <property type="match status" value="1"/>
</dbReference>
<dbReference type="InterPro" id="IPR008927">
    <property type="entry name" value="6-PGluconate_DH-like_C_sf"/>
</dbReference>
<evidence type="ECO:0000259" key="5">
    <source>
        <dbReference type="Pfam" id="PF02737"/>
    </source>
</evidence>
<evidence type="ECO:0000256" key="2">
    <source>
        <dbReference type="ARBA" id="ARBA00023002"/>
    </source>
</evidence>
<evidence type="ECO:0000256" key="3">
    <source>
        <dbReference type="SAM" id="MobiDB-lite"/>
    </source>
</evidence>
<dbReference type="GO" id="GO:0006635">
    <property type="term" value="P:fatty acid beta-oxidation"/>
    <property type="evidence" value="ECO:0007669"/>
    <property type="project" value="TreeGrafter"/>
</dbReference>
<evidence type="ECO:0000259" key="4">
    <source>
        <dbReference type="Pfam" id="PF00725"/>
    </source>
</evidence>
<feature type="domain" description="3-hydroxyacyl-CoA dehydrogenase NAD binding" evidence="5">
    <location>
        <begin position="2"/>
        <end position="178"/>
    </location>
</feature>
<comment type="similarity">
    <text evidence="1">Belongs to the 3-hydroxyacyl-CoA dehydrogenase family.</text>
</comment>
<dbReference type="EMBL" id="CADCWF010000351">
    <property type="protein sequence ID" value="CAA9582130.1"/>
    <property type="molecule type" value="Genomic_DNA"/>
</dbReference>
<dbReference type="InterPro" id="IPR013328">
    <property type="entry name" value="6PGD_dom2"/>
</dbReference>
<feature type="compositionally biased region" description="Gly residues" evidence="3">
    <location>
        <begin position="309"/>
        <end position="320"/>
    </location>
</feature>
<keyword evidence="2 6" id="KW-0560">Oxidoreductase</keyword>
<dbReference type="Pfam" id="PF00725">
    <property type="entry name" value="3HCDH"/>
    <property type="match status" value="1"/>
</dbReference>
<dbReference type="InterPro" id="IPR006176">
    <property type="entry name" value="3-OHacyl-CoA_DH_NAD-bd"/>
</dbReference>
<dbReference type="Gene3D" id="3.40.50.720">
    <property type="entry name" value="NAD(P)-binding Rossmann-like Domain"/>
    <property type="match status" value="1"/>
</dbReference>
<dbReference type="PANTHER" id="PTHR48075">
    <property type="entry name" value="3-HYDROXYACYL-COA DEHYDROGENASE FAMILY PROTEIN"/>
    <property type="match status" value="1"/>
</dbReference>
<dbReference type="GO" id="GO:0008691">
    <property type="term" value="F:3-hydroxybutyryl-CoA dehydrogenase activity"/>
    <property type="evidence" value="ECO:0007669"/>
    <property type="project" value="UniProtKB-EC"/>
</dbReference>
<organism evidence="6">
    <name type="scientific">uncultured Thermomicrobiales bacterium</name>
    <dbReference type="NCBI Taxonomy" id="1645740"/>
    <lineage>
        <taxon>Bacteria</taxon>
        <taxon>Pseudomonadati</taxon>
        <taxon>Thermomicrobiota</taxon>
        <taxon>Thermomicrobia</taxon>
        <taxon>Thermomicrobiales</taxon>
        <taxon>environmental samples</taxon>
    </lineage>
</organism>
<dbReference type="Pfam" id="PF02737">
    <property type="entry name" value="3HCDH_N"/>
    <property type="match status" value="1"/>
</dbReference>
<feature type="domain" description="3-hydroxyacyl-CoA dehydrogenase C-terminal" evidence="4">
    <location>
        <begin position="181"/>
        <end position="245"/>
    </location>
</feature>
<dbReference type="SUPFAM" id="SSF48179">
    <property type="entry name" value="6-phosphogluconate dehydrogenase C-terminal domain-like"/>
    <property type="match status" value="1"/>
</dbReference>
<dbReference type="EC" id="1.1.1.157" evidence="6"/>
<dbReference type="AlphaFoldDB" id="A0A6J4VQF8"/>
<feature type="region of interest" description="Disordered" evidence="3">
    <location>
        <begin position="299"/>
        <end position="320"/>
    </location>
</feature>
<proteinExistence type="inferred from homology"/>
<dbReference type="InterPro" id="IPR006180">
    <property type="entry name" value="3-OHacyl-CoA_DH_CS"/>
</dbReference>
<dbReference type="PANTHER" id="PTHR48075:SF5">
    <property type="entry name" value="3-HYDROXYBUTYRYL-COA DEHYDROGENASE"/>
    <property type="match status" value="1"/>
</dbReference>
<accession>A0A6J4VQF8</accession>
<protein>
    <submittedName>
        <fullName evidence="6">3-hydroxybutyryl-CoA dehydrogenase</fullName>
        <ecNumber evidence="6">1.1.1.157</ecNumber>
    </submittedName>
</protein>
<dbReference type="GO" id="GO:0070403">
    <property type="term" value="F:NAD+ binding"/>
    <property type="evidence" value="ECO:0007669"/>
    <property type="project" value="InterPro"/>
</dbReference>
<evidence type="ECO:0000256" key="1">
    <source>
        <dbReference type="ARBA" id="ARBA00009463"/>
    </source>
</evidence>
<name>A0A6J4VQF8_9BACT</name>
<dbReference type="InterPro" id="IPR006108">
    <property type="entry name" value="3HC_DH_C"/>
</dbReference>
<sequence>MKVTILGAGLMGSQIGVEYALGGHDVVFVSPSAERAARRVEAAFALAVACGLASAEAALAAQSGVGLETEIDAIPDDCRIVVESVIEDLAVKGGVLAEAAAAAPAAILSTNTSSLSIRAIGEASGAPERVVGTHYWNPPLLMPLVEVVRSERTRPGIVEEMTETLVALGKRPMTVEKDVPGFVWNRLQMALLRESVWLVEAGVASPEAIDEIVRDGLARRWRYTGPFQTAALGGAETFEKIAANLWPEISGATEPPCLRRWLPREQDDLDDLRERRDRGLRDDLDRDRGVGAGLVDAVSNSGELLGRPSGTGGETWGGPG</sequence>
<gene>
    <name evidence="6" type="ORF">AVDCRST_MAG59-4940</name>
</gene>
<dbReference type="Gene3D" id="1.10.1040.10">
    <property type="entry name" value="N-(1-d-carboxylethyl)-l-norvaline Dehydrogenase, domain 2"/>
    <property type="match status" value="1"/>
</dbReference>
<reference evidence="6" key="1">
    <citation type="submission" date="2020-02" db="EMBL/GenBank/DDBJ databases">
        <authorList>
            <person name="Meier V. D."/>
        </authorList>
    </citation>
    <scope>NUCLEOTIDE SEQUENCE</scope>
    <source>
        <strain evidence="6">AVDCRST_MAG59</strain>
    </source>
</reference>
<dbReference type="SUPFAM" id="SSF51735">
    <property type="entry name" value="NAD(P)-binding Rossmann-fold domains"/>
    <property type="match status" value="1"/>
</dbReference>